<reference evidence="4 5" key="1">
    <citation type="submission" date="2019-09" db="EMBL/GenBank/DDBJ databases">
        <title>Genomes of family Cryomorphaceae.</title>
        <authorList>
            <person name="Bowman J.P."/>
        </authorList>
    </citation>
    <scope>NUCLEOTIDE SEQUENCE [LARGE SCALE GENOMIC DNA]</scope>
    <source>
        <strain evidence="4 5">LMG 25704</strain>
    </source>
</reference>
<dbReference type="EMBL" id="WBVO01000003">
    <property type="protein sequence ID" value="KAB2813793.1"/>
    <property type="molecule type" value="Genomic_DNA"/>
</dbReference>
<dbReference type="Proteomes" id="UP000468650">
    <property type="component" value="Unassembled WGS sequence"/>
</dbReference>
<sequence length="324" mass="36950">MAKVKYYYDPRTLSYRKIERTWNDRIRSTGAFLLSAIVLAGILFFVSDNLFDSPKERRLKRELAAMELELNLMENRLEDLNSVVTELEDRDNNIWRVVFEAEPIPNEVRHSGFGGANRYEHLEGLTYTDLLKQNAMTLDELTKRVVVQSRSFDEVIALAKNREELLSAIPAIQPVSNTDLKRIASGFGYRIHPIYKVRKLHAGLDFSAEIGTPIYATGDGTVTVARTRNGSGYGRYVQINHGFGYETLYGHMSRVSVRRGQKVKRGDVIGYVGNSGRSTAPHLHYEVIRNGSKINPINFFYNDLTPEEYDRLIEISSQSNQSFD</sequence>
<keyword evidence="5" id="KW-1185">Reference proteome</keyword>
<gene>
    <name evidence="4" type="ORF">F8C67_06440</name>
</gene>
<dbReference type="AlphaFoldDB" id="A0A6N6RHK8"/>
<feature type="transmembrane region" description="Helical" evidence="2">
    <location>
        <begin position="31"/>
        <end position="51"/>
    </location>
</feature>
<dbReference type="PANTHER" id="PTHR21666">
    <property type="entry name" value="PEPTIDASE-RELATED"/>
    <property type="match status" value="1"/>
</dbReference>
<dbReference type="InterPro" id="IPR050570">
    <property type="entry name" value="Cell_wall_metabolism_enzyme"/>
</dbReference>
<dbReference type="CDD" id="cd12797">
    <property type="entry name" value="M23_peptidase"/>
    <property type="match status" value="1"/>
</dbReference>
<dbReference type="PANTHER" id="PTHR21666:SF286">
    <property type="entry name" value="LIPOPROTEIN NLPD"/>
    <property type="match status" value="1"/>
</dbReference>
<dbReference type="RefSeq" id="WP_151666995.1">
    <property type="nucleotide sequence ID" value="NZ_WBVO01000003.1"/>
</dbReference>
<organism evidence="4 5">
    <name type="scientific">Phaeocystidibacter luteus</name>
    <dbReference type="NCBI Taxonomy" id="911197"/>
    <lineage>
        <taxon>Bacteria</taxon>
        <taxon>Pseudomonadati</taxon>
        <taxon>Bacteroidota</taxon>
        <taxon>Flavobacteriia</taxon>
        <taxon>Flavobacteriales</taxon>
        <taxon>Phaeocystidibacteraceae</taxon>
        <taxon>Phaeocystidibacter</taxon>
    </lineage>
</organism>
<evidence type="ECO:0000313" key="4">
    <source>
        <dbReference type="EMBL" id="KAB2813793.1"/>
    </source>
</evidence>
<dbReference type="Pfam" id="PF01551">
    <property type="entry name" value="Peptidase_M23"/>
    <property type="match status" value="1"/>
</dbReference>
<keyword evidence="2" id="KW-0812">Transmembrane</keyword>
<dbReference type="FunFam" id="2.70.70.10:FF:000006">
    <property type="entry name" value="M23 family peptidase"/>
    <property type="match status" value="1"/>
</dbReference>
<accession>A0A6N6RHK8</accession>
<keyword evidence="2" id="KW-0472">Membrane</keyword>
<proteinExistence type="predicted"/>
<dbReference type="InterPro" id="IPR016047">
    <property type="entry name" value="M23ase_b-sheet_dom"/>
</dbReference>
<dbReference type="GO" id="GO:0004222">
    <property type="term" value="F:metalloendopeptidase activity"/>
    <property type="evidence" value="ECO:0007669"/>
    <property type="project" value="TreeGrafter"/>
</dbReference>
<evidence type="ECO:0000259" key="3">
    <source>
        <dbReference type="Pfam" id="PF01551"/>
    </source>
</evidence>
<dbReference type="OrthoDB" id="9810477at2"/>
<feature type="coiled-coil region" evidence="1">
    <location>
        <begin position="56"/>
        <end position="90"/>
    </location>
</feature>
<evidence type="ECO:0000313" key="5">
    <source>
        <dbReference type="Proteomes" id="UP000468650"/>
    </source>
</evidence>
<evidence type="ECO:0000256" key="1">
    <source>
        <dbReference type="SAM" id="Coils"/>
    </source>
</evidence>
<dbReference type="InterPro" id="IPR011055">
    <property type="entry name" value="Dup_hybrid_motif"/>
</dbReference>
<keyword evidence="2" id="KW-1133">Transmembrane helix</keyword>
<evidence type="ECO:0000256" key="2">
    <source>
        <dbReference type="SAM" id="Phobius"/>
    </source>
</evidence>
<keyword evidence="1" id="KW-0175">Coiled coil</keyword>
<dbReference type="SUPFAM" id="SSF51261">
    <property type="entry name" value="Duplicated hybrid motif"/>
    <property type="match status" value="1"/>
</dbReference>
<dbReference type="Gene3D" id="2.70.70.10">
    <property type="entry name" value="Glucose Permease (Domain IIA)"/>
    <property type="match status" value="1"/>
</dbReference>
<comment type="caution">
    <text evidence="4">The sequence shown here is derived from an EMBL/GenBank/DDBJ whole genome shotgun (WGS) entry which is preliminary data.</text>
</comment>
<name>A0A6N6RHK8_9FLAO</name>
<protein>
    <submittedName>
        <fullName evidence="4">M23 family metallopeptidase</fullName>
    </submittedName>
</protein>
<feature type="domain" description="M23ase beta-sheet core" evidence="3">
    <location>
        <begin position="200"/>
        <end position="296"/>
    </location>
</feature>